<evidence type="ECO:0000313" key="2">
    <source>
        <dbReference type="EMBL" id="SEQ60884.1"/>
    </source>
</evidence>
<keyword evidence="3" id="KW-1185">Reference proteome</keyword>
<dbReference type="AlphaFoldDB" id="A0A1H9HF21"/>
<dbReference type="OrthoDB" id="2086224at2"/>
<dbReference type="STRING" id="355243.SAMN03080615_02107"/>
<dbReference type="EMBL" id="FOGB01000005">
    <property type="protein sequence ID" value="SEQ60884.1"/>
    <property type="molecule type" value="Genomic_DNA"/>
</dbReference>
<dbReference type="RefSeq" id="WP_091357604.1">
    <property type="nucleotide sequence ID" value="NZ_AP025284.1"/>
</dbReference>
<reference evidence="3" key="1">
    <citation type="submission" date="2016-10" db="EMBL/GenBank/DDBJ databases">
        <authorList>
            <person name="Varghese N."/>
            <person name="Submissions S."/>
        </authorList>
    </citation>
    <scope>NUCLEOTIDE SEQUENCE [LARGE SCALE GENOMIC DNA]</scope>
    <source>
        <strain evidence="3">DSM 18887</strain>
    </source>
</reference>
<name>A0A1H9HF21_9GAMM</name>
<dbReference type="Pfam" id="PF00561">
    <property type="entry name" value="Abhydrolase_1"/>
    <property type="match status" value="1"/>
</dbReference>
<dbReference type="Gene3D" id="3.40.50.1820">
    <property type="entry name" value="alpha/beta hydrolase"/>
    <property type="match status" value="1"/>
</dbReference>
<sequence>MTIYKSAEGEQAVQEYYQTFIDHWPVACQQIKLTTRFGETHLLTCGDKALPPLLLMHGAMANATAWFFDVEEWSKHFRIYAIDMIGEPGLSAQIRLPMDSDAYTLWLDDVMQETGLTHAAVVGESLGGWLALDYASRRPEKITQIALLVPGGVGPQRKFLLKALPLMLLGKWGKRKVREMIFGAEENNPSPTILRFREFFALIIQHVKPRMDKLPIISDKALQNIRAPMLAIIAGKDVLLDSKATQNRLESNVADVRVICQPDARHLIRERGAILEFLLKAEARPSLE</sequence>
<dbReference type="SUPFAM" id="SSF53474">
    <property type="entry name" value="alpha/beta-Hydrolases"/>
    <property type="match status" value="1"/>
</dbReference>
<dbReference type="PRINTS" id="PR00111">
    <property type="entry name" value="ABHYDROLASE"/>
</dbReference>
<evidence type="ECO:0000313" key="3">
    <source>
        <dbReference type="Proteomes" id="UP000198749"/>
    </source>
</evidence>
<dbReference type="Proteomes" id="UP000198749">
    <property type="component" value="Unassembled WGS sequence"/>
</dbReference>
<evidence type="ECO:0000259" key="1">
    <source>
        <dbReference type="Pfam" id="PF00561"/>
    </source>
</evidence>
<dbReference type="InterPro" id="IPR000073">
    <property type="entry name" value="AB_hydrolase_1"/>
</dbReference>
<dbReference type="InterPro" id="IPR029058">
    <property type="entry name" value="AB_hydrolase_fold"/>
</dbReference>
<accession>A0A1H9HF21</accession>
<feature type="domain" description="AB hydrolase-1" evidence="1">
    <location>
        <begin position="51"/>
        <end position="153"/>
    </location>
</feature>
<dbReference type="PANTHER" id="PTHR43689">
    <property type="entry name" value="HYDROLASE"/>
    <property type="match status" value="1"/>
</dbReference>
<gene>
    <name evidence="2" type="ORF">SAMN03080615_02107</name>
</gene>
<proteinExistence type="predicted"/>
<protein>
    <submittedName>
        <fullName evidence="2">Pimeloyl-ACP methyl ester carboxylesterase</fullName>
    </submittedName>
</protein>
<dbReference type="PANTHER" id="PTHR43689:SF8">
    <property type="entry name" value="ALPHA_BETA-HYDROLASES SUPERFAMILY PROTEIN"/>
    <property type="match status" value="1"/>
</dbReference>
<organism evidence="2 3">
    <name type="scientific">Amphritea atlantica</name>
    <dbReference type="NCBI Taxonomy" id="355243"/>
    <lineage>
        <taxon>Bacteria</taxon>
        <taxon>Pseudomonadati</taxon>
        <taxon>Pseudomonadota</taxon>
        <taxon>Gammaproteobacteria</taxon>
        <taxon>Oceanospirillales</taxon>
        <taxon>Oceanospirillaceae</taxon>
        <taxon>Amphritea</taxon>
    </lineage>
</organism>